<evidence type="ECO:0000256" key="1">
    <source>
        <dbReference type="ARBA" id="ARBA00004651"/>
    </source>
</evidence>
<feature type="transmembrane region" description="Helical" evidence="7">
    <location>
        <begin position="251"/>
        <end position="277"/>
    </location>
</feature>
<feature type="domain" description="Mechanosensitive ion channel MscS" evidence="9">
    <location>
        <begin position="351"/>
        <end position="416"/>
    </location>
</feature>
<evidence type="ECO:0000259" key="10">
    <source>
        <dbReference type="Pfam" id="PF21082"/>
    </source>
</evidence>
<comment type="similarity">
    <text evidence="2">Belongs to the MscS (TC 1.A.23) family.</text>
</comment>
<evidence type="ECO:0000256" key="8">
    <source>
        <dbReference type="SAM" id="SignalP"/>
    </source>
</evidence>
<dbReference type="SUPFAM" id="SSF50182">
    <property type="entry name" value="Sm-like ribonucleoproteins"/>
    <property type="match status" value="1"/>
</dbReference>
<feature type="domain" description="Mechanosensitive ion channel transmembrane helices 2/3" evidence="11">
    <location>
        <begin position="307"/>
        <end position="348"/>
    </location>
</feature>
<keyword evidence="6 7" id="KW-0472">Membrane</keyword>
<feature type="domain" description="Mechanosensitive ion channel MscS C-terminal" evidence="10">
    <location>
        <begin position="428"/>
        <end position="509"/>
    </location>
</feature>
<dbReference type="InterPro" id="IPR010920">
    <property type="entry name" value="LSM_dom_sf"/>
</dbReference>
<feature type="transmembrane region" description="Helical" evidence="7">
    <location>
        <begin position="338"/>
        <end position="364"/>
    </location>
</feature>
<dbReference type="InterPro" id="IPR049278">
    <property type="entry name" value="MS_channel_C"/>
</dbReference>
<feature type="signal peptide" evidence="8">
    <location>
        <begin position="1"/>
        <end position="22"/>
    </location>
</feature>
<evidence type="ECO:0000256" key="4">
    <source>
        <dbReference type="ARBA" id="ARBA00022692"/>
    </source>
</evidence>
<dbReference type="RefSeq" id="WP_264809187.1">
    <property type="nucleotide sequence ID" value="NZ_CP110226.1"/>
</dbReference>
<evidence type="ECO:0000256" key="7">
    <source>
        <dbReference type="SAM" id="Phobius"/>
    </source>
</evidence>
<dbReference type="InterPro" id="IPR049142">
    <property type="entry name" value="MS_channel_1st"/>
</dbReference>
<keyword evidence="5 7" id="KW-1133">Transmembrane helix</keyword>
<dbReference type="InterPro" id="IPR006685">
    <property type="entry name" value="MscS_channel_2nd"/>
</dbReference>
<dbReference type="SUPFAM" id="SSF82689">
    <property type="entry name" value="Mechanosensitive channel protein MscS (YggB), C-terminal domain"/>
    <property type="match status" value="1"/>
</dbReference>
<dbReference type="Pfam" id="PF21082">
    <property type="entry name" value="MS_channel_3rd"/>
    <property type="match status" value="1"/>
</dbReference>
<dbReference type="Gene3D" id="2.30.30.60">
    <property type="match status" value="1"/>
</dbReference>
<evidence type="ECO:0000313" key="13">
    <source>
        <dbReference type="Proteomes" id="UP001163156"/>
    </source>
</evidence>
<accession>A0ABY6MFS1</accession>
<dbReference type="PANTHER" id="PTHR30221">
    <property type="entry name" value="SMALL-CONDUCTANCE MECHANOSENSITIVE CHANNEL"/>
    <property type="match status" value="1"/>
</dbReference>
<dbReference type="Pfam" id="PF00924">
    <property type="entry name" value="MS_channel_2nd"/>
    <property type="match status" value="1"/>
</dbReference>
<keyword evidence="13" id="KW-1185">Reference proteome</keyword>
<dbReference type="InterPro" id="IPR011066">
    <property type="entry name" value="MscS_channel_C_sf"/>
</dbReference>
<evidence type="ECO:0000259" key="9">
    <source>
        <dbReference type="Pfam" id="PF00924"/>
    </source>
</evidence>
<feature type="transmembrane region" description="Helical" evidence="7">
    <location>
        <begin position="308"/>
        <end position="326"/>
    </location>
</feature>
<gene>
    <name evidence="12" type="ORF">OM944_18690</name>
</gene>
<name>A0ABY6MFS1_9BACT</name>
<dbReference type="InterPro" id="IPR045275">
    <property type="entry name" value="MscS_archaea/bacteria_type"/>
</dbReference>
<dbReference type="Proteomes" id="UP001163156">
    <property type="component" value="Chromosome"/>
</dbReference>
<organism evidence="12 13">
    <name type="scientific">Algoriphagus halophytocola</name>
    <dbReference type="NCBI Taxonomy" id="2991499"/>
    <lineage>
        <taxon>Bacteria</taxon>
        <taxon>Pseudomonadati</taxon>
        <taxon>Bacteroidota</taxon>
        <taxon>Cytophagia</taxon>
        <taxon>Cytophagales</taxon>
        <taxon>Cyclobacteriaceae</taxon>
        <taxon>Algoriphagus</taxon>
    </lineage>
</organism>
<feature type="transmembrane region" description="Helical" evidence="7">
    <location>
        <begin position="145"/>
        <end position="165"/>
    </location>
</feature>
<evidence type="ECO:0000256" key="2">
    <source>
        <dbReference type="ARBA" id="ARBA00008017"/>
    </source>
</evidence>
<dbReference type="PANTHER" id="PTHR30221:SF18">
    <property type="entry name" value="SLL0590 PROTEIN"/>
    <property type="match status" value="1"/>
</dbReference>
<dbReference type="InterPro" id="IPR023408">
    <property type="entry name" value="MscS_beta-dom_sf"/>
</dbReference>
<feature type="transmembrane region" description="Helical" evidence="7">
    <location>
        <begin position="210"/>
        <end position="231"/>
    </location>
</feature>
<reference evidence="12" key="1">
    <citation type="submission" date="2022-10" db="EMBL/GenBank/DDBJ databases">
        <title>Algoriphagus sp. a novel bacteria isolate from halophytes salicornia europaea.</title>
        <authorList>
            <person name="Peng Y."/>
            <person name="Jiang L."/>
            <person name="Lee J."/>
        </authorList>
    </citation>
    <scope>NUCLEOTIDE SEQUENCE</scope>
    <source>
        <strain evidence="12">TR-M5</strain>
    </source>
</reference>
<dbReference type="Pfam" id="PF21088">
    <property type="entry name" value="MS_channel_1st"/>
    <property type="match status" value="1"/>
</dbReference>
<dbReference type="EMBL" id="CP110226">
    <property type="protein sequence ID" value="UZD22665.1"/>
    <property type="molecule type" value="Genomic_DNA"/>
</dbReference>
<sequence length="552" mass="61531">MYKPFLLLFFLMLSLPATQVSAQDTASDSLESVEYEASPVLFYEDTLFFIRTKFGPYSAEERAKNQSERLNLLTEDEAFDTAKINIIEDELSAEILHGDLVLASITTLDAKLLGKDKNELAQEYATAIKDSYVKNHGEKSLIKNLIRTGIILGILIVLLILVKYINKGFNSLINFILRKWRNYFRGIKIKNIEVLSAKKEERLLFVIMRILKVILIFTLIYLSLPIAFSIFPATKGLSSILLNYVISPLKSIGISFFGYIPEMIMILIACSIAYYLVKGINLISAEVANGNLSIPGFYPEWAKPTFNLVKMLVIAFTFIVIFPYLPGSDSPAFQGVSVFLGLLISLGSSSAISNIIAGLVIIYMRAFKLGDRVKIGETTGDVIEKTMLVTRLRTIKNEEVTIPNASILNGRTINYSAEANGPGLILHTTITIGYDVEWRQVHELLIGAALKTDMVLKEPKPFVLQTSLDDFYVSYQINAYTATPEKAAQIYSELHSLIQDAFNEAGVEIMSPHFRAARDGNPLAVPPSYLPEGYVPPSFKIKSSAENQEQKP</sequence>
<evidence type="ECO:0000256" key="5">
    <source>
        <dbReference type="ARBA" id="ARBA00022989"/>
    </source>
</evidence>
<keyword evidence="3" id="KW-1003">Cell membrane</keyword>
<dbReference type="Gene3D" id="1.10.287.1260">
    <property type="match status" value="1"/>
</dbReference>
<evidence type="ECO:0000256" key="3">
    <source>
        <dbReference type="ARBA" id="ARBA00022475"/>
    </source>
</evidence>
<keyword evidence="4 7" id="KW-0812">Transmembrane</keyword>
<evidence type="ECO:0000313" key="12">
    <source>
        <dbReference type="EMBL" id="UZD22665.1"/>
    </source>
</evidence>
<evidence type="ECO:0000256" key="6">
    <source>
        <dbReference type="ARBA" id="ARBA00023136"/>
    </source>
</evidence>
<protein>
    <submittedName>
        <fullName evidence="12">Mechanosensitive ion channel family protein</fullName>
    </submittedName>
</protein>
<proteinExistence type="inferred from homology"/>
<evidence type="ECO:0000259" key="11">
    <source>
        <dbReference type="Pfam" id="PF21088"/>
    </source>
</evidence>
<comment type="subcellular location">
    <subcellularLocation>
        <location evidence="1">Cell membrane</location>
        <topology evidence="1">Multi-pass membrane protein</topology>
    </subcellularLocation>
</comment>
<keyword evidence="8" id="KW-0732">Signal</keyword>
<feature type="chain" id="PRO_5045583328" evidence="8">
    <location>
        <begin position="23"/>
        <end position="552"/>
    </location>
</feature>
<dbReference type="Gene3D" id="3.30.70.100">
    <property type="match status" value="1"/>
</dbReference>